<organism evidence="1">
    <name type="scientific">marine sediment metagenome</name>
    <dbReference type="NCBI Taxonomy" id="412755"/>
    <lineage>
        <taxon>unclassified sequences</taxon>
        <taxon>metagenomes</taxon>
        <taxon>ecological metagenomes</taxon>
    </lineage>
</organism>
<evidence type="ECO:0000313" key="1">
    <source>
        <dbReference type="EMBL" id="GAG79995.1"/>
    </source>
</evidence>
<sequence>FLNSFNKFRYFKKGYVHADKLFKNSSREQLINKTIVFNTVRRVREFIDREFFLGKLLALSGARVIMLLNDGVIENRKINPKKTHNNIYLFFYRSLIKKALKIYRDPNLQIIYYSDMIDRKNVNSKNWQELKKFSLSSTIRYFQSSKLNFSDKKVEKRYKQYLKDAILSRNIGEYILYRIIPDFFVTSHGIYSSWGPAYEFLKKKGVNCLVYATSHSHTNDTQDIYFATSKVQTLSRCKFWQEYKNEAVTKHMEEKVNELFNILKDYPIINISEEKPSLEDVFIKLA</sequence>
<reference evidence="1" key="1">
    <citation type="journal article" date="2014" name="Front. Microbiol.">
        <title>High frequency of phylogenetically diverse reductive dehalogenase-homologous genes in deep subseafloor sedimentary metagenomes.</title>
        <authorList>
            <person name="Kawai M."/>
            <person name="Futagami T."/>
            <person name="Toyoda A."/>
            <person name="Takaki Y."/>
            <person name="Nishi S."/>
            <person name="Hori S."/>
            <person name="Arai W."/>
            <person name="Tsubouchi T."/>
            <person name="Morono Y."/>
            <person name="Uchiyama I."/>
            <person name="Ito T."/>
            <person name="Fujiyama A."/>
            <person name="Inagaki F."/>
            <person name="Takami H."/>
        </authorList>
    </citation>
    <scope>NUCLEOTIDE SEQUENCE</scope>
    <source>
        <strain evidence="1">Expedition CK06-06</strain>
    </source>
</reference>
<protein>
    <submittedName>
        <fullName evidence="1">Uncharacterized protein</fullName>
    </submittedName>
</protein>
<feature type="non-terminal residue" evidence="1">
    <location>
        <position position="1"/>
    </location>
</feature>
<gene>
    <name evidence="1" type="ORF">S01H4_21437</name>
</gene>
<dbReference type="EMBL" id="BART01009713">
    <property type="protein sequence ID" value="GAG79995.1"/>
    <property type="molecule type" value="Genomic_DNA"/>
</dbReference>
<comment type="caution">
    <text evidence="1">The sequence shown here is derived from an EMBL/GenBank/DDBJ whole genome shotgun (WGS) entry which is preliminary data.</text>
</comment>
<accession>X1AC61</accession>
<dbReference type="AlphaFoldDB" id="X1AC61"/>
<proteinExistence type="predicted"/>
<name>X1AC61_9ZZZZ</name>